<keyword evidence="4" id="KW-0106">Calcium</keyword>
<protein>
    <submittedName>
        <fullName evidence="7">Sulfatase-like hydrolase/transferase</fullName>
    </submittedName>
</protein>
<dbReference type="SUPFAM" id="SSF53649">
    <property type="entry name" value="Alkaline phosphatase-like"/>
    <property type="match status" value="1"/>
</dbReference>
<dbReference type="Pfam" id="PF00884">
    <property type="entry name" value="Sulfatase"/>
    <property type="match status" value="1"/>
</dbReference>
<dbReference type="InterPro" id="IPR024607">
    <property type="entry name" value="Sulfatase_CS"/>
</dbReference>
<dbReference type="PANTHER" id="PTHR42693:SF53">
    <property type="entry name" value="ENDO-4-O-SULFATASE"/>
    <property type="match status" value="1"/>
</dbReference>
<feature type="signal peptide" evidence="5">
    <location>
        <begin position="1"/>
        <end position="36"/>
    </location>
</feature>
<dbReference type="AlphaFoldDB" id="A0A842HKB1"/>
<feature type="chain" id="PRO_5032784190" evidence="5">
    <location>
        <begin position="37"/>
        <end position="640"/>
    </location>
</feature>
<dbReference type="InterPro" id="IPR050738">
    <property type="entry name" value="Sulfatase"/>
</dbReference>
<evidence type="ECO:0000256" key="2">
    <source>
        <dbReference type="ARBA" id="ARBA00022723"/>
    </source>
</evidence>
<evidence type="ECO:0000259" key="6">
    <source>
        <dbReference type="Pfam" id="PF00884"/>
    </source>
</evidence>
<keyword evidence="8" id="KW-1185">Reference proteome</keyword>
<accession>A0A842HKB1</accession>
<reference evidence="7 8" key="1">
    <citation type="submission" date="2020-07" db="EMBL/GenBank/DDBJ databases">
        <authorList>
            <person name="Feng X."/>
        </authorList>
    </citation>
    <scope>NUCLEOTIDE SEQUENCE [LARGE SCALE GENOMIC DNA]</scope>
    <source>
        <strain evidence="7 8">JCM31066</strain>
    </source>
</reference>
<evidence type="ECO:0000256" key="5">
    <source>
        <dbReference type="SAM" id="SignalP"/>
    </source>
</evidence>
<dbReference type="RefSeq" id="WP_185676845.1">
    <property type="nucleotide sequence ID" value="NZ_JACHVB010000058.1"/>
</dbReference>
<dbReference type="PANTHER" id="PTHR42693">
    <property type="entry name" value="ARYLSULFATASE FAMILY MEMBER"/>
    <property type="match status" value="1"/>
</dbReference>
<evidence type="ECO:0000313" key="8">
    <source>
        <dbReference type="Proteomes" id="UP000546464"/>
    </source>
</evidence>
<evidence type="ECO:0000256" key="3">
    <source>
        <dbReference type="ARBA" id="ARBA00022801"/>
    </source>
</evidence>
<dbReference type="InterPro" id="IPR000917">
    <property type="entry name" value="Sulfatase_N"/>
</dbReference>
<gene>
    <name evidence="7" type="ORF">H5P28_16755</name>
</gene>
<feature type="domain" description="Sulfatase N-terminal" evidence="6">
    <location>
        <begin position="44"/>
        <end position="327"/>
    </location>
</feature>
<keyword evidence="5" id="KW-0732">Signal</keyword>
<proteinExistence type="inferred from homology"/>
<sequence>MNSSPSFPPPCGNWIPGLLKLACTVLPVTLAGVACAQPAADSKPNILWLTSEDNEVTWIGCYGNPFAKTPNIDQLAKEGFRYTKAYANAPVCAPSRSGWITGVHALSLGTFPMRSRYEIPHEQIPYYPDQLRKAGYYCANYTKTDYNIAGRLDEDCWDDSKPEGWVPNTPFSQPEWETLKQHQPFFQVVNFLDSHESRAQGDVESTLHSPADTDLPAYHPDLPAIRKNYAKYYDAVERMDDQVGQVLKKLEESGMADDTIVIYNSDHGGVMPRSKRFLYESGLHCPLVIRIPEKYKSLWPADAPGSPVERLVSFIDMPKTWLSLAGADIPPVMQGRVFLGPGEEQPREYHFAYRGRMGERIDNTRAVTDGRYLYIKNYMPAVPNGQHLDYLWRMVATRAWEDYFLAGKADSVTGRFFRPKGDAEELYDLQSDPDNIHNLIGNGACVGEAERMRQALRQWQLDIHDTGLLPESEMVRLSAGHGLTIYEWARDSGAYNLPAYLDAADRALSANPENLSAMVADIDSEDVGLRYWAVSGCLLLGENALPAREQLLEALDDDSHEVRAVAAWALFGLGEQDAAADCLSRLLQEKSYASLSVLNIVDWVGKDAAAVYPQIKALQPSTDDRHLQSISAHILASGGE</sequence>
<organism evidence="7 8">
    <name type="scientific">Ruficoccus amylovorans</name>
    <dbReference type="NCBI Taxonomy" id="1804625"/>
    <lineage>
        <taxon>Bacteria</taxon>
        <taxon>Pseudomonadati</taxon>
        <taxon>Verrucomicrobiota</taxon>
        <taxon>Opitutia</taxon>
        <taxon>Puniceicoccales</taxon>
        <taxon>Cerasicoccaceae</taxon>
        <taxon>Ruficoccus</taxon>
    </lineage>
</organism>
<dbReference type="CDD" id="cd16027">
    <property type="entry name" value="SGSH"/>
    <property type="match status" value="1"/>
</dbReference>
<dbReference type="GO" id="GO:0046872">
    <property type="term" value="F:metal ion binding"/>
    <property type="evidence" value="ECO:0007669"/>
    <property type="project" value="UniProtKB-KW"/>
</dbReference>
<comment type="caution">
    <text evidence="7">The sequence shown here is derived from an EMBL/GenBank/DDBJ whole genome shotgun (WGS) entry which is preliminary data.</text>
</comment>
<keyword evidence="3 7" id="KW-0378">Hydrolase</keyword>
<evidence type="ECO:0000256" key="1">
    <source>
        <dbReference type="ARBA" id="ARBA00008779"/>
    </source>
</evidence>
<dbReference type="SUPFAM" id="SSF48371">
    <property type="entry name" value="ARM repeat"/>
    <property type="match status" value="1"/>
</dbReference>
<keyword evidence="7" id="KW-0808">Transferase</keyword>
<dbReference type="GO" id="GO:0004065">
    <property type="term" value="F:arylsulfatase activity"/>
    <property type="evidence" value="ECO:0007669"/>
    <property type="project" value="TreeGrafter"/>
</dbReference>
<dbReference type="InterPro" id="IPR016024">
    <property type="entry name" value="ARM-type_fold"/>
</dbReference>
<comment type="similarity">
    <text evidence="1">Belongs to the sulfatase family.</text>
</comment>
<evidence type="ECO:0000313" key="7">
    <source>
        <dbReference type="EMBL" id="MBC2595917.1"/>
    </source>
</evidence>
<name>A0A842HKB1_9BACT</name>
<dbReference type="Gene3D" id="1.25.10.10">
    <property type="entry name" value="Leucine-rich Repeat Variant"/>
    <property type="match status" value="1"/>
</dbReference>
<keyword evidence="2" id="KW-0479">Metal-binding</keyword>
<dbReference type="GO" id="GO:0016740">
    <property type="term" value="F:transferase activity"/>
    <property type="evidence" value="ECO:0007669"/>
    <property type="project" value="UniProtKB-KW"/>
</dbReference>
<dbReference type="Proteomes" id="UP000546464">
    <property type="component" value="Unassembled WGS sequence"/>
</dbReference>
<dbReference type="EMBL" id="JACHVB010000058">
    <property type="protein sequence ID" value="MBC2595917.1"/>
    <property type="molecule type" value="Genomic_DNA"/>
</dbReference>
<evidence type="ECO:0000256" key="4">
    <source>
        <dbReference type="ARBA" id="ARBA00022837"/>
    </source>
</evidence>
<dbReference type="InterPro" id="IPR017850">
    <property type="entry name" value="Alkaline_phosphatase_core_sf"/>
</dbReference>
<dbReference type="Gene3D" id="3.40.720.10">
    <property type="entry name" value="Alkaline Phosphatase, subunit A"/>
    <property type="match status" value="1"/>
</dbReference>
<dbReference type="InterPro" id="IPR011989">
    <property type="entry name" value="ARM-like"/>
</dbReference>
<dbReference type="PROSITE" id="PS00523">
    <property type="entry name" value="SULFATASE_1"/>
    <property type="match status" value="1"/>
</dbReference>